<keyword evidence="2" id="KW-1185">Reference proteome</keyword>
<accession>A0A6H5GG61</accession>
<evidence type="ECO:0000313" key="1">
    <source>
        <dbReference type="EMBL" id="CAB0001645.1"/>
    </source>
</evidence>
<gene>
    <name evidence="1" type="ORF">NTEN_LOCUS7432</name>
</gene>
<dbReference type="EMBL" id="CADCXU010011235">
    <property type="protein sequence ID" value="CAB0001645.1"/>
    <property type="molecule type" value="Genomic_DNA"/>
</dbReference>
<dbReference type="AlphaFoldDB" id="A0A6H5GG61"/>
<reference evidence="1 2" key="1">
    <citation type="submission" date="2020-02" db="EMBL/GenBank/DDBJ databases">
        <authorList>
            <person name="Ferguson B K."/>
        </authorList>
    </citation>
    <scope>NUCLEOTIDE SEQUENCE [LARGE SCALE GENOMIC DNA]</scope>
</reference>
<feature type="non-terminal residue" evidence="1">
    <location>
        <position position="54"/>
    </location>
</feature>
<proteinExistence type="predicted"/>
<evidence type="ECO:0000313" key="2">
    <source>
        <dbReference type="Proteomes" id="UP000479000"/>
    </source>
</evidence>
<protein>
    <submittedName>
        <fullName evidence="1">Uncharacterized protein</fullName>
    </submittedName>
</protein>
<organism evidence="1 2">
    <name type="scientific">Nesidiocoris tenuis</name>
    <dbReference type="NCBI Taxonomy" id="355587"/>
    <lineage>
        <taxon>Eukaryota</taxon>
        <taxon>Metazoa</taxon>
        <taxon>Ecdysozoa</taxon>
        <taxon>Arthropoda</taxon>
        <taxon>Hexapoda</taxon>
        <taxon>Insecta</taxon>
        <taxon>Pterygota</taxon>
        <taxon>Neoptera</taxon>
        <taxon>Paraneoptera</taxon>
        <taxon>Hemiptera</taxon>
        <taxon>Heteroptera</taxon>
        <taxon>Panheteroptera</taxon>
        <taxon>Cimicomorpha</taxon>
        <taxon>Miridae</taxon>
        <taxon>Dicyphina</taxon>
        <taxon>Nesidiocoris</taxon>
    </lineage>
</organism>
<sequence>MKTRDSSRRGYTKVPIREMRFSSFVEPHKQSRIRFTQIAQNDLEYDDDDDDDEH</sequence>
<dbReference type="Proteomes" id="UP000479000">
    <property type="component" value="Unassembled WGS sequence"/>
</dbReference>
<name>A0A6H5GG61_9HEMI</name>